<feature type="region of interest" description="Disordered" evidence="1">
    <location>
        <begin position="610"/>
        <end position="644"/>
    </location>
</feature>
<evidence type="ECO:0000313" key="3">
    <source>
        <dbReference type="Proteomes" id="UP000800035"/>
    </source>
</evidence>
<sequence>MAHQLAVPMRLGAFVFNRKVVDADNVEIAPISQPNFTGLQLDPSLIRADVQEHIDLTTACPSSTNSRITSLDSGTAVEKRSRCGVYLHWEIPKMFRGGSAATASAASSQPQFRHDKGMKGSSADQETPEFLPIPNRFLVTRRLDPNQVVYPIPAAVALEEFQSWVVESDRIRHVSDFHESSDMEVECVPFLHVAGEDATDQSILKKQADVFLGQTFDALQWCGDPNPGKRDGTHANLTALASSNPLMLDYQPFNSSVFSLVDNFAYVDQTKTVNYASAVTASYSVIGWHSNPTDDPFFNPSPPTSPSAVSHSTLLKRAGLRLVDANLSKSPEATWISDSSSSRCICHGTMYNVIWNYSSVPANFPADDFAQSFHDSQPLAIGSTPTDALLAYLKSIPDVTKTPLINSLIALQNLLIKQNDDVDVQQEASDLLYRRCFASSSGGPTWMPSGQNASSNFSATRMASLKSSEGPFQDLKHITDKQAAVNTMHREKQLLQWEFFAEWWKAVTLPEGGSIDDTAAREIIAKLATLGGDTPGKMSGQLGQAASDISNSIHALQQKLSVQHATEEPFYCSKDPTLLLAGVQSPWPQNYGDPLPVRLDNIIATSSNIDPSSGGAAAGNDSDPLWNALDGSNNNNSNHIRKLRGNGKVFPSDLDPPAYHDTPVLEASESTVGLDRWLNTQPFFPLFLEWEAEYYHVDFGFWDMNSFPSPSTGGTVSGSNKIQYGIQKDLTGSKPDMRVLSGRTLILPQASFSLEHSVRQVIAQTPPSQAPPSVQGQLVDMIRNIRQLPVLSMTLSGFTNHLKTQLTGMHLKPTLRLPGDQPVAMDAAVIPDTIFTKENLINVGNQTGIAPYGTLVVVGEDTCPFKPATHGQMKFTKFNLIDKFGQAVCALNKGPKLLNGETASDRLCPCLGDNYKPQLKQDGSLNTIQPDSSGQCSFMQIGPYINQQARINAHVVIPNESSVLLAPKWRPAMEWEDQIVGWVLLNYPDYGLQFFQANGTFYREIRKGGPWPLGSKVKKSWLPFPPGTATSGQLERLISQLDGDEQYLNSFFELISSATEDIKHTPNEYSSYLQSIIGRPLAVVNMGWSLELATDQLHNQSTGSPPQQPPFLLNSQPDKARAGDTYSFPLKIGDKDRIFDGLLCFFDTDSNNNVDYSRFFFYNDNSTTLSSFPPPVDPRTRIPFPTLQPFYARASGVSSALDVANARNAQLRVFGAIMDPFTSVHGYSGILPVKELRIPHWIVEKALQKMTYFFKAGPLLVPQDVPSFNQDCVVASNSNDASKQKLAAGPALPVPAVGVGDWMWLQPYPQGYNALPLSKTQDAMARFEKAPYTAIEGYLQLRGPLSKESANNTS</sequence>
<dbReference type="Proteomes" id="UP000800035">
    <property type="component" value="Unassembled WGS sequence"/>
</dbReference>
<evidence type="ECO:0000256" key="1">
    <source>
        <dbReference type="SAM" id="MobiDB-lite"/>
    </source>
</evidence>
<name>A0A6A5TBW1_9PLEO</name>
<organism evidence="2 3">
    <name type="scientific">Byssothecium circinans</name>
    <dbReference type="NCBI Taxonomy" id="147558"/>
    <lineage>
        <taxon>Eukaryota</taxon>
        <taxon>Fungi</taxon>
        <taxon>Dikarya</taxon>
        <taxon>Ascomycota</taxon>
        <taxon>Pezizomycotina</taxon>
        <taxon>Dothideomycetes</taxon>
        <taxon>Pleosporomycetidae</taxon>
        <taxon>Pleosporales</taxon>
        <taxon>Massarineae</taxon>
        <taxon>Massarinaceae</taxon>
        <taxon>Byssothecium</taxon>
    </lineage>
</organism>
<gene>
    <name evidence="2" type="ORF">CC80DRAFT_429849</name>
</gene>
<evidence type="ECO:0000313" key="2">
    <source>
        <dbReference type="EMBL" id="KAF1949172.1"/>
    </source>
</evidence>
<proteinExistence type="predicted"/>
<accession>A0A6A5TBW1</accession>
<dbReference type="OrthoDB" id="3791173at2759"/>
<protein>
    <submittedName>
        <fullName evidence="2">Uncharacterized protein</fullName>
    </submittedName>
</protein>
<keyword evidence="3" id="KW-1185">Reference proteome</keyword>
<dbReference type="EMBL" id="ML977041">
    <property type="protein sequence ID" value="KAF1949172.1"/>
    <property type="molecule type" value="Genomic_DNA"/>
</dbReference>
<reference evidence="2" key="1">
    <citation type="journal article" date="2020" name="Stud. Mycol.">
        <title>101 Dothideomycetes genomes: a test case for predicting lifestyles and emergence of pathogens.</title>
        <authorList>
            <person name="Haridas S."/>
            <person name="Albert R."/>
            <person name="Binder M."/>
            <person name="Bloem J."/>
            <person name="Labutti K."/>
            <person name="Salamov A."/>
            <person name="Andreopoulos B."/>
            <person name="Baker S."/>
            <person name="Barry K."/>
            <person name="Bills G."/>
            <person name="Bluhm B."/>
            <person name="Cannon C."/>
            <person name="Castanera R."/>
            <person name="Culley D."/>
            <person name="Daum C."/>
            <person name="Ezra D."/>
            <person name="Gonzalez J."/>
            <person name="Henrissat B."/>
            <person name="Kuo A."/>
            <person name="Liang C."/>
            <person name="Lipzen A."/>
            <person name="Lutzoni F."/>
            <person name="Magnuson J."/>
            <person name="Mondo S."/>
            <person name="Nolan M."/>
            <person name="Ohm R."/>
            <person name="Pangilinan J."/>
            <person name="Park H.-J."/>
            <person name="Ramirez L."/>
            <person name="Alfaro M."/>
            <person name="Sun H."/>
            <person name="Tritt A."/>
            <person name="Yoshinaga Y."/>
            <person name="Zwiers L.-H."/>
            <person name="Turgeon B."/>
            <person name="Goodwin S."/>
            <person name="Spatafora J."/>
            <person name="Crous P."/>
            <person name="Grigoriev I."/>
        </authorList>
    </citation>
    <scope>NUCLEOTIDE SEQUENCE</scope>
    <source>
        <strain evidence="2">CBS 675.92</strain>
    </source>
</reference>
<feature type="region of interest" description="Disordered" evidence="1">
    <location>
        <begin position="102"/>
        <end position="129"/>
    </location>
</feature>